<reference evidence="4" key="1">
    <citation type="submission" date="2017-12" db="EMBL/GenBank/DDBJ databases">
        <title>Phage resistance in Vibrio sp. unravels a complex metabolic adaptation strategy.</title>
        <authorList>
            <person name="Skliros D."/>
            <person name="Kalatzis P.G."/>
            <person name="Katharios P."/>
            <person name="Flemetakis E."/>
        </authorList>
    </citation>
    <scope>NUCLEOTIDE SEQUENCE [LARGE SCALE GENOMIC DNA]</scope>
</reference>
<keyword evidence="4" id="KW-1185">Reference proteome</keyword>
<dbReference type="EMBL" id="MG720308">
    <property type="protein sequence ID" value="AUR81063.1"/>
    <property type="molecule type" value="Genomic_DNA"/>
</dbReference>
<protein>
    <submittedName>
        <fullName evidence="3">Uncharacterized protein</fullName>
    </submittedName>
</protein>
<feature type="coiled-coil region" evidence="1">
    <location>
        <begin position="110"/>
        <end position="137"/>
    </location>
</feature>
<gene>
    <name evidence="3" type="ORF">Aphrodite1_0005</name>
</gene>
<keyword evidence="1" id="KW-0175">Coiled coil</keyword>
<evidence type="ECO:0000313" key="4">
    <source>
        <dbReference type="Proteomes" id="UP000240536"/>
    </source>
</evidence>
<organism evidence="3 4">
    <name type="scientific">Vibrio phage Aphrodite1</name>
    <dbReference type="NCBI Taxonomy" id="2070057"/>
    <lineage>
        <taxon>Viruses</taxon>
        <taxon>Duplodnaviria</taxon>
        <taxon>Heunggongvirae</taxon>
        <taxon>Uroviricota</taxon>
        <taxon>Caudoviricetes</taxon>
        <taxon>Chimalliviridae</taxon>
        <taxon>Gorgonvirinae</taxon>
        <taxon>Aphroditevirus</taxon>
        <taxon>Aphroditevirus aphrodite1</taxon>
    </lineage>
</organism>
<name>A0A2I7QI44_9CAUD</name>
<accession>A0A2I7QI44</accession>
<evidence type="ECO:0000256" key="1">
    <source>
        <dbReference type="SAM" id="Coils"/>
    </source>
</evidence>
<evidence type="ECO:0000313" key="3">
    <source>
        <dbReference type="EMBL" id="AUR81063.1"/>
    </source>
</evidence>
<proteinExistence type="predicted"/>
<evidence type="ECO:0000256" key="2">
    <source>
        <dbReference type="SAM" id="Phobius"/>
    </source>
</evidence>
<dbReference type="OrthoDB" id="31871at10239"/>
<keyword evidence="2" id="KW-0472">Membrane</keyword>
<keyword evidence="2" id="KW-1133">Transmembrane helix</keyword>
<dbReference type="Proteomes" id="UP000240536">
    <property type="component" value="Segment"/>
</dbReference>
<keyword evidence="2" id="KW-0812">Transmembrane</keyword>
<feature type="transmembrane region" description="Helical" evidence="2">
    <location>
        <begin position="32"/>
        <end position="52"/>
    </location>
</feature>
<sequence>MFIVLQELADRFIESVIPKVQGETYEEKIRVVLRWAIFYSTIVTWLLFGLGIQYTHTLLKKQEWKETSAVIQQIFAVEDNPLKSFVTINRGLTARLETIQDEHIAILKERAVLARDNERLTRENIQLKRLIESKQCSIQNEKP</sequence>